<evidence type="ECO:0008006" key="8">
    <source>
        <dbReference type="Google" id="ProtNLM"/>
    </source>
</evidence>
<feature type="compositionally biased region" description="Basic and acidic residues" evidence="5">
    <location>
        <begin position="559"/>
        <end position="575"/>
    </location>
</feature>
<name>A0A9P6M264_MORAP</name>
<evidence type="ECO:0000313" key="6">
    <source>
        <dbReference type="EMBL" id="KAF9962717.1"/>
    </source>
</evidence>
<accession>A0A9P6M264</accession>
<dbReference type="SUPFAM" id="SSF50249">
    <property type="entry name" value="Nucleic acid-binding proteins"/>
    <property type="match status" value="1"/>
</dbReference>
<feature type="compositionally biased region" description="Polar residues" evidence="5">
    <location>
        <begin position="190"/>
        <end position="206"/>
    </location>
</feature>
<sequence>MVGSHSGAFLQSRTPWRALSTRKSPFNSKGSRTSTSPPSPSQKSTHNKTHPSDPTRSKNSSAPIAAPPKRPKRSSKEFTTKPAIAKPSTKKSQPHPPVPPKNQSAVQQSIPDYKHSRTPPQQDLDSLQRLVDELLSTNSSVAKRDILAQHPAQAPLLAWIYDPLRQFYVSSSNVLKYAQLRAKQRDGNSAAASLGTSTSNLNTPPQDHTLKAAPGSNVSSRDEEALYSSMNKKQRSEALARAATLGRGYETLSALLNALSTRAISGYTALDAILLFMDRFCKDDARSSSSLSSPPSRSLAAPSTATRNHGESTQELFATPRAKLLLKILDKNLKTGCNVGLIREIYPTLIPGFHVALGHSLLNLEDARTLFPDQPPTETPAAVTTSDRDKAVQSPGNTAGGLDGTAAGWFASRKLDGVRCLVRIDRTTGGIETLSRNGRGFDSLGRVQDALRSLMRTSNGNEQKGRDIFFARAVGQGLATSQASELEGQELPDSLILDGEVCVFLKEPAVQATMAGGQGQGVLQTGSPGDDEFGREVFLKAVSVVKRGLIGDDSQGQSVDDKGDEKAIRNGQDKESLADTMELGTGSGSEATVYCLFDCLTDKEFAERSGSRPFSARIQGLTEALLQNRGRRSSAIASARGLIRVLHQTRIESFAQLEKMVAKGLERGWEGVMLRKDVGYEGKRSRNLLKIKQFQEAEFTVQEAMLGSMRLAFQGEFRERDNVLTNVVVLHRGNRVRVGSGFSVEDRIRFGKDPSLIVGKTITVQFFEESKTFANGAAAPSADGMAGMGGSSTETTSSLLSTSEATATRVGDSRREDSTDSDGDGAGAVWSLRFPTVKAIYGSGPRQL</sequence>
<evidence type="ECO:0000256" key="2">
    <source>
        <dbReference type="ARBA" id="ARBA00022705"/>
    </source>
</evidence>
<reference evidence="6" key="1">
    <citation type="journal article" date="2020" name="Fungal Divers.">
        <title>Resolving the Mortierellaceae phylogeny through synthesis of multi-gene phylogenetics and phylogenomics.</title>
        <authorList>
            <person name="Vandepol N."/>
            <person name="Liber J."/>
            <person name="Desiro A."/>
            <person name="Na H."/>
            <person name="Kennedy M."/>
            <person name="Barry K."/>
            <person name="Grigoriev I.V."/>
            <person name="Miller A.N."/>
            <person name="O'Donnell K."/>
            <person name="Stajich J.E."/>
            <person name="Bonito G."/>
        </authorList>
    </citation>
    <scope>NUCLEOTIDE SEQUENCE</scope>
    <source>
        <strain evidence="6">CK1249</strain>
    </source>
</reference>
<dbReference type="InterPro" id="IPR012340">
    <property type="entry name" value="NA-bd_OB-fold"/>
</dbReference>
<dbReference type="InterPro" id="IPR050326">
    <property type="entry name" value="NAD_dep_DNA_ligaseB"/>
</dbReference>
<comment type="caution">
    <text evidence="6">The sequence shown here is derived from an EMBL/GenBank/DDBJ whole genome shotgun (WGS) entry which is preliminary data.</text>
</comment>
<organism evidence="6 7">
    <name type="scientific">Mortierella alpina</name>
    <name type="common">Oleaginous fungus</name>
    <name type="synonym">Mortierella renispora</name>
    <dbReference type="NCBI Taxonomy" id="64518"/>
    <lineage>
        <taxon>Eukaryota</taxon>
        <taxon>Fungi</taxon>
        <taxon>Fungi incertae sedis</taxon>
        <taxon>Mucoromycota</taxon>
        <taxon>Mortierellomycotina</taxon>
        <taxon>Mortierellomycetes</taxon>
        <taxon>Mortierellales</taxon>
        <taxon>Mortierellaceae</taxon>
        <taxon>Mortierella</taxon>
    </lineage>
</organism>
<evidence type="ECO:0000256" key="3">
    <source>
        <dbReference type="ARBA" id="ARBA00022763"/>
    </source>
</evidence>
<protein>
    <recommendedName>
        <fullName evidence="8">ATP-dependent DNA ligase family profile domain-containing protein</fullName>
    </recommendedName>
</protein>
<feature type="compositionally biased region" description="Low complexity" evidence="5">
    <location>
        <begin position="780"/>
        <end position="808"/>
    </location>
</feature>
<dbReference type="Gene3D" id="3.30.470.30">
    <property type="entry name" value="DNA ligase/mRNA capping enzyme"/>
    <property type="match status" value="1"/>
</dbReference>
<dbReference type="AlphaFoldDB" id="A0A9P6M264"/>
<keyword evidence="2" id="KW-0235">DNA replication</keyword>
<feature type="region of interest" description="Disordered" evidence="5">
    <location>
        <begin position="372"/>
        <end position="398"/>
    </location>
</feature>
<proteinExistence type="predicted"/>
<dbReference type="GO" id="GO:0006281">
    <property type="term" value="P:DNA repair"/>
    <property type="evidence" value="ECO:0007669"/>
    <property type="project" value="UniProtKB-KW"/>
</dbReference>
<dbReference type="OrthoDB" id="411785at2759"/>
<feature type="compositionally biased region" description="Low complexity" evidence="5">
    <location>
        <begin position="287"/>
        <end position="307"/>
    </location>
</feature>
<gene>
    <name evidence="6" type="ORF">BGZ70_007952</name>
</gene>
<feature type="compositionally biased region" description="Low complexity" evidence="5">
    <location>
        <begin position="28"/>
        <end position="44"/>
    </location>
</feature>
<feature type="region of interest" description="Disordered" evidence="5">
    <location>
        <begin position="780"/>
        <end position="826"/>
    </location>
</feature>
<keyword evidence="3" id="KW-0227">DNA damage</keyword>
<dbReference type="PANTHER" id="PTHR47810">
    <property type="entry name" value="DNA LIGASE"/>
    <property type="match status" value="1"/>
</dbReference>
<dbReference type="Gene3D" id="2.40.50.140">
    <property type="entry name" value="Nucleic acid-binding proteins"/>
    <property type="match status" value="1"/>
</dbReference>
<dbReference type="Proteomes" id="UP000738359">
    <property type="component" value="Unassembled WGS sequence"/>
</dbReference>
<dbReference type="GO" id="GO:0016874">
    <property type="term" value="F:ligase activity"/>
    <property type="evidence" value="ECO:0007669"/>
    <property type="project" value="UniProtKB-KW"/>
</dbReference>
<feature type="region of interest" description="Disordered" evidence="5">
    <location>
        <begin position="286"/>
        <end position="314"/>
    </location>
</feature>
<keyword evidence="1" id="KW-0436">Ligase</keyword>
<keyword evidence="7" id="KW-1185">Reference proteome</keyword>
<dbReference type="PANTHER" id="PTHR47810:SF1">
    <property type="entry name" value="DNA LIGASE B"/>
    <property type="match status" value="1"/>
</dbReference>
<keyword evidence="4" id="KW-0234">DNA repair</keyword>
<evidence type="ECO:0000256" key="1">
    <source>
        <dbReference type="ARBA" id="ARBA00022598"/>
    </source>
</evidence>
<evidence type="ECO:0000256" key="5">
    <source>
        <dbReference type="SAM" id="MobiDB-lite"/>
    </source>
</evidence>
<evidence type="ECO:0000256" key="4">
    <source>
        <dbReference type="ARBA" id="ARBA00023204"/>
    </source>
</evidence>
<feature type="region of interest" description="Disordered" evidence="5">
    <location>
        <begin position="553"/>
        <end position="575"/>
    </location>
</feature>
<evidence type="ECO:0000313" key="7">
    <source>
        <dbReference type="Proteomes" id="UP000738359"/>
    </source>
</evidence>
<feature type="region of interest" description="Disordered" evidence="5">
    <location>
        <begin position="189"/>
        <end position="232"/>
    </location>
</feature>
<dbReference type="SUPFAM" id="SSF56091">
    <property type="entry name" value="DNA ligase/mRNA capping enzyme, catalytic domain"/>
    <property type="match status" value="1"/>
</dbReference>
<dbReference type="EMBL" id="JAAAHY010000535">
    <property type="protein sequence ID" value="KAF9962717.1"/>
    <property type="molecule type" value="Genomic_DNA"/>
</dbReference>
<feature type="compositionally biased region" description="Polar residues" evidence="5">
    <location>
        <begin position="101"/>
        <end position="110"/>
    </location>
</feature>
<feature type="region of interest" description="Disordered" evidence="5">
    <location>
        <begin position="1"/>
        <end position="123"/>
    </location>
</feature>
<dbReference type="GO" id="GO:0006260">
    <property type="term" value="P:DNA replication"/>
    <property type="evidence" value="ECO:0007669"/>
    <property type="project" value="UniProtKB-KW"/>
</dbReference>